<reference evidence="1 2" key="1">
    <citation type="submission" date="2018-12" db="EMBL/GenBank/DDBJ databases">
        <title>Dyella dinghuensis sp. nov. DHOA06 and Dyella choica sp. nov. 4M-K27, isolated from forest soil.</title>
        <authorList>
            <person name="Qiu L.-H."/>
            <person name="Gao Z.-H."/>
        </authorList>
    </citation>
    <scope>NUCLEOTIDE SEQUENCE [LARGE SCALE GENOMIC DNA]</scope>
    <source>
        <strain evidence="1 2">4M-K27</strain>
    </source>
</reference>
<organism evidence="1 2">
    <name type="scientific">Dyella choica</name>
    <dbReference type="NCBI Taxonomy" id="1927959"/>
    <lineage>
        <taxon>Bacteria</taxon>
        <taxon>Pseudomonadati</taxon>
        <taxon>Pseudomonadota</taxon>
        <taxon>Gammaproteobacteria</taxon>
        <taxon>Lysobacterales</taxon>
        <taxon>Rhodanobacteraceae</taxon>
        <taxon>Dyella</taxon>
    </lineage>
</organism>
<dbReference type="Proteomes" id="UP000274358">
    <property type="component" value="Unassembled WGS sequence"/>
</dbReference>
<dbReference type="RefSeq" id="WP_126683664.1">
    <property type="nucleotide sequence ID" value="NZ_RYYV01000003.1"/>
</dbReference>
<dbReference type="EMBL" id="RYYV01000003">
    <property type="protein sequence ID" value="RUL78228.1"/>
    <property type="molecule type" value="Genomic_DNA"/>
</dbReference>
<sequence>MDLVMIMWWPGKQPFEFNAKELVIHLNAQLPARGYSEDALMRNYEDIKSFFTVLPDGKWAPSPTYFSMSNGNPGSVS</sequence>
<proteinExistence type="predicted"/>
<keyword evidence="2" id="KW-1185">Reference proteome</keyword>
<dbReference type="AlphaFoldDB" id="A0A432M8K0"/>
<name>A0A432M8K0_9GAMM</name>
<accession>A0A432M8K0</accession>
<comment type="caution">
    <text evidence="1">The sequence shown here is derived from an EMBL/GenBank/DDBJ whole genome shotgun (WGS) entry which is preliminary data.</text>
</comment>
<evidence type="ECO:0000313" key="1">
    <source>
        <dbReference type="EMBL" id="RUL78228.1"/>
    </source>
</evidence>
<protein>
    <submittedName>
        <fullName evidence="1">Uncharacterized protein</fullName>
    </submittedName>
</protein>
<gene>
    <name evidence="1" type="ORF">EKH80_05150</name>
</gene>
<evidence type="ECO:0000313" key="2">
    <source>
        <dbReference type="Proteomes" id="UP000274358"/>
    </source>
</evidence>